<organism evidence="1">
    <name type="scientific">marine metagenome</name>
    <dbReference type="NCBI Taxonomy" id="408172"/>
    <lineage>
        <taxon>unclassified sequences</taxon>
        <taxon>metagenomes</taxon>
        <taxon>ecological metagenomes</taxon>
    </lineage>
</organism>
<evidence type="ECO:0000313" key="1">
    <source>
        <dbReference type="EMBL" id="SUZ53576.1"/>
    </source>
</evidence>
<protein>
    <submittedName>
        <fullName evidence="1">Uncharacterized protein</fullName>
    </submittedName>
</protein>
<gene>
    <name evidence="1" type="ORF">METZ01_LOCUS6430</name>
</gene>
<dbReference type="AlphaFoldDB" id="A0A381NG51"/>
<proteinExistence type="predicted"/>
<name>A0A381NG51_9ZZZZ</name>
<accession>A0A381NG51</accession>
<dbReference type="EMBL" id="UINC01000336">
    <property type="protein sequence ID" value="SUZ53576.1"/>
    <property type="molecule type" value="Genomic_DNA"/>
</dbReference>
<sequence>MKIQSDPFYGMASCEFFNESELLRSISYQIIVIL</sequence>
<reference evidence="1" key="1">
    <citation type="submission" date="2018-05" db="EMBL/GenBank/DDBJ databases">
        <authorList>
            <person name="Lanie J.A."/>
            <person name="Ng W.-L."/>
            <person name="Kazmierczak K.M."/>
            <person name="Andrzejewski T.M."/>
            <person name="Davidsen T.M."/>
            <person name="Wayne K.J."/>
            <person name="Tettelin H."/>
            <person name="Glass J.I."/>
            <person name="Rusch D."/>
            <person name="Podicherti R."/>
            <person name="Tsui H.-C.T."/>
            <person name="Winkler M.E."/>
        </authorList>
    </citation>
    <scope>NUCLEOTIDE SEQUENCE</scope>
</reference>